<dbReference type="InterPro" id="IPR003593">
    <property type="entry name" value="AAA+_ATPase"/>
</dbReference>
<name>A0A813GES6_POLGL</name>
<dbReference type="Pfam" id="PF00004">
    <property type="entry name" value="AAA"/>
    <property type="match status" value="1"/>
</dbReference>
<dbReference type="InterPro" id="IPR027417">
    <property type="entry name" value="P-loop_NTPase"/>
</dbReference>
<dbReference type="EMBL" id="CAJNNV010028022">
    <property type="protein sequence ID" value="CAE8622630.1"/>
    <property type="molecule type" value="Genomic_DNA"/>
</dbReference>
<dbReference type="GO" id="GO:0005524">
    <property type="term" value="F:ATP binding"/>
    <property type="evidence" value="ECO:0007669"/>
    <property type="project" value="InterPro"/>
</dbReference>
<comment type="caution">
    <text evidence="3">The sequence shown here is derived from an EMBL/GenBank/DDBJ whole genome shotgun (WGS) entry which is preliminary data.</text>
</comment>
<dbReference type="GO" id="GO:0016887">
    <property type="term" value="F:ATP hydrolysis activity"/>
    <property type="evidence" value="ECO:0007669"/>
    <property type="project" value="InterPro"/>
</dbReference>
<feature type="domain" description="AAA+ ATPase" evidence="2">
    <location>
        <begin position="451"/>
        <end position="584"/>
    </location>
</feature>
<keyword evidence="4" id="KW-1185">Reference proteome</keyword>
<dbReference type="GO" id="GO:0004842">
    <property type="term" value="F:ubiquitin-protein transferase activity"/>
    <property type="evidence" value="ECO:0007669"/>
    <property type="project" value="InterPro"/>
</dbReference>
<dbReference type="CDD" id="cd00009">
    <property type="entry name" value="AAA"/>
    <property type="match status" value="1"/>
</dbReference>
<organism evidence="3 4">
    <name type="scientific">Polarella glacialis</name>
    <name type="common">Dinoflagellate</name>
    <dbReference type="NCBI Taxonomy" id="89957"/>
    <lineage>
        <taxon>Eukaryota</taxon>
        <taxon>Sar</taxon>
        <taxon>Alveolata</taxon>
        <taxon>Dinophyceae</taxon>
        <taxon>Suessiales</taxon>
        <taxon>Suessiaceae</taxon>
        <taxon>Polarella</taxon>
    </lineage>
</organism>
<evidence type="ECO:0000259" key="2">
    <source>
        <dbReference type="SMART" id="SM00382"/>
    </source>
</evidence>
<protein>
    <recommendedName>
        <fullName evidence="2">AAA+ ATPase domain-containing protein</fullName>
    </recommendedName>
</protein>
<gene>
    <name evidence="3" type="ORF">PGLA1383_LOCUS40062</name>
</gene>
<evidence type="ECO:0000256" key="1">
    <source>
        <dbReference type="SAM" id="MobiDB-lite"/>
    </source>
</evidence>
<proteinExistence type="predicted"/>
<dbReference type="Proteomes" id="UP000654075">
    <property type="component" value="Unassembled WGS sequence"/>
</dbReference>
<evidence type="ECO:0000313" key="4">
    <source>
        <dbReference type="Proteomes" id="UP000654075"/>
    </source>
</evidence>
<feature type="region of interest" description="Disordered" evidence="1">
    <location>
        <begin position="2180"/>
        <end position="2203"/>
    </location>
</feature>
<dbReference type="PANTHER" id="PTHR22605">
    <property type="entry name" value="RZ-TYPE DOMAIN-CONTAINING PROTEIN"/>
    <property type="match status" value="1"/>
</dbReference>
<dbReference type="Gene3D" id="3.40.50.300">
    <property type="entry name" value="P-loop containing nucleotide triphosphate hydrolases"/>
    <property type="match status" value="2"/>
</dbReference>
<dbReference type="SMART" id="SM00382">
    <property type="entry name" value="AAA"/>
    <property type="match status" value="2"/>
</dbReference>
<reference evidence="3" key="1">
    <citation type="submission" date="2021-02" db="EMBL/GenBank/DDBJ databases">
        <authorList>
            <person name="Dougan E. K."/>
            <person name="Rhodes N."/>
            <person name="Thang M."/>
            <person name="Chan C."/>
        </authorList>
    </citation>
    <scope>NUCLEOTIDE SEQUENCE</scope>
</reference>
<dbReference type="InterPro" id="IPR031248">
    <property type="entry name" value="RNF213"/>
</dbReference>
<feature type="compositionally biased region" description="Low complexity" evidence="1">
    <location>
        <begin position="2180"/>
        <end position="2195"/>
    </location>
</feature>
<accession>A0A813GES6</accession>
<dbReference type="PANTHER" id="PTHR22605:SF1">
    <property type="entry name" value="RZ-TYPE DOMAIN-CONTAINING PROTEIN"/>
    <property type="match status" value="1"/>
</dbReference>
<evidence type="ECO:0000313" key="3">
    <source>
        <dbReference type="EMBL" id="CAE8622630.1"/>
    </source>
</evidence>
<dbReference type="SUPFAM" id="SSF52540">
    <property type="entry name" value="P-loop containing nucleoside triphosphate hydrolases"/>
    <property type="match status" value="2"/>
</dbReference>
<sequence>MSLQRDFIGNFIDRNLQNSLNLNDLKLERDWSKVTHAEAVHLVHLIEGGDLLTKKDHLNGPKEYVVTVDNLIKLMSIQQRLKYGLPVILMGETGCGKTALVKFLAQTLDFRLFTLDIHGGITDQAIINFLDEAVSKADTDRGVLVFFDEINAANCMALFKTIIIDRMYGNNQIPANVRIISCCNPYRLRKNADMEEVALVFQHAAGNQAASGISDPMKRLVYRVHPLPESLIDIVSDFGGLTEKSEEIYINAILRKELPRLDDQPDAAAAAAGTDLSDYDVFVGALVELLCQSQCFVREVNSGERSVVSMRDIARAARVFKWFLTYYSKLRGVASPAVRDDKDGAMKINASVEMRPHLRSAVILTLGYCYHSRLNRDQRWGYRKRLCETWQKMSVATPAVAWLKLDSANDLSQMLTETQLEFVSQMELGEGIALNEALRENLFMLLVSIMNQIPVLLIGKPGCSKSLAMGVLQNNLNGEVSNKEFFKSMPAVEVFAYQCSPLSTPDAILGAFHTARQSNLGHKSTIVCVLLDEVGLAEESPHLPLKVLHKELEDLRGISCVGISNWALDAAKMSRCVTLYRPPPTVEDLCVTAEGMVASANLKGYLRALSDAFYEIYKTQRRPDFWGMREFYSTVRVINAELKVRASKGLEAVLEPQVLMKTVQRNFGGQPASETEQCIEEFFERTGMSYQQVQQFTTAELIQQNLEEPDARHLMLLTKNNAALRLLFESNLLDHGKAQVMFGSTFPNDQSDIFVAMNLQRIKTFMQQPISLVMVHCDSLYESLYDLLNQHYMEYAGQRYVRIAHGSKAKQCPIHRLFRVIVITEISDAYFRLAPPLLNRFEKQIFLRKDLMTRADEGLLSKLTKFWDLLVDGTSSAKEEEPGAAEAQKGGGIGPLLELLSSLVFSLRRRESDKTFEEVFEEAKRLLTWVLTPEAVCIAAARLGPHERQMKFGFDIVAEYFEAQRHSDLPSFAEMLVGNKDFWCDSIGAQTMVMTYSPIRGKVGAELSKVVGNTEPVEVSLHELSSSTDIEKTVQQFYASAPPAAATAGDQQRRFMIIHADPYAASLRMIEHCRFVCEKARDEFVRKGKGAAGSMFVVLVVHLQRGFDGQFSFDFDSQWQMVFLDSVEHSTEATAMPALGAMLNMPLIDVVRGLEFPKLLKTCFRSSLSRMIYPHARRPEDLQKQIYHLLRYMDDANFVAMVRDWVLRVLETTPKAGGDGQGGSVGEDRHWFAAIASAAHELALAGTFRNALHNRVVGLVGSLATAMLAHLDRNGGLALLAQPDKRELFLKLSTASLNSPLSVRLQNEAIAALTEAATAQHEVGTDAQTGARPFLSNFPVSWFVSRSIDGVRHIIEPPTLSFRLDTFGLFRCIVLARVGGMLAQQARALAWLHEVGLNPELEPAQLDDYLSDFTAMHLDWTVRIGRDVQQRVLKKTLQRLQGGKLNSVLGVHQLFWNCEKQVAYCVNLLNAVPGAVPGAEKLIDEADLNTLNLDLLLLVHQTLTEELHSGPPVDEADPASFYRDWLTRKMVVAGLTKDLILSNSGEGKVDSEKMIKLKTNTEPRVETLALLLQHVAYPLQLSPVLVRSKFAEELPKDKIRHTGTAFARAVMLVATTLGSAEKDGDQGSVPQSQLQQRHVQTQLMRQDSSGNDEPGTEDCFGTVTGSSDFVSVLVGSWMSAFGMQRCSFTCYCRGPQVEEIEIPRETGQCARGTVEFVPVVIMPNTMQGVGAGEFEGWSEQQDNPPIAQLPNGGGEIPRSSCLNLALLRKLIVMSQGKARDTAIQNVEGLLQQISVHEQHNDSTFATRYAVLCEEHAALIFKDTKGPADWPSLSLAEVFKAGRMPAEMLKDVGKIRWVLTQYAKVLCAEPIDETLHDNAVLKAADNSWGQLVAADVGYQPHVSLQVNETLPSEVRMALSAFDPSAPVCVVSIDRGVVLSLAWRDLHDIDFEKFIGAALVPKWNPFSGADGSDQYKVAKVAVFEMMTSTSTEKLQKFAQDCARLPTGLPQKKAIGGLLMALCGEPGLLAALDEEDRRPPWRAPLNKWLLETTDLPVTDKERMLLRIFAGDDASIKTLPKEEQEYLQTFVVFGGRKMDDLLRWRFLGHLAACMIAAPETSVLSTLKQIALESSALMDGFPCFMPSMDEDIRNRVMKAGFALPTTQQHTTKTTTTTIITTTTTTTSTATTTTTTPTTTTARSQPRVC</sequence>
<dbReference type="OrthoDB" id="2423195at2759"/>
<feature type="domain" description="AAA+ ATPase" evidence="2">
    <location>
        <begin position="83"/>
        <end position="207"/>
    </location>
</feature>
<dbReference type="InterPro" id="IPR003959">
    <property type="entry name" value="ATPase_AAA_core"/>
</dbReference>